<protein>
    <submittedName>
        <fullName evidence="1">Uncharacterized protein</fullName>
    </submittedName>
</protein>
<dbReference type="EMBL" id="JAUYZG010000018">
    <property type="protein sequence ID" value="KAK2880795.1"/>
    <property type="molecule type" value="Genomic_DNA"/>
</dbReference>
<proteinExistence type="predicted"/>
<accession>A0AA88PC04</accession>
<name>A0AA88PC04_9TELE</name>
<organism evidence="1 2">
    <name type="scientific">Cirrhinus molitorella</name>
    <name type="common">mud carp</name>
    <dbReference type="NCBI Taxonomy" id="172907"/>
    <lineage>
        <taxon>Eukaryota</taxon>
        <taxon>Metazoa</taxon>
        <taxon>Chordata</taxon>
        <taxon>Craniata</taxon>
        <taxon>Vertebrata</taxon>
        <taxon>Euteleostomi</taxon>
        <taxon>Actinopterygii</taxon>
        <taxon>Neopterygii</taxon>
        <taxon>Teleostei</taxon>
        <taxon>Ostariophysi</taxon>
        <taxon>Cypriniformes</taxon>
        <taxon>Cyprinidae</taxon>
        <taxon>Labeoninae</taxon>
        <taxon>Labeonini</taxon>
        <taxon>Cirrhinus</taxon>
    </lineage>
</organism>
<dbReference type="Proteomes" id="UP001187343">
    <property type="component" value="Unassembled WGS sequence"/>
</dbReference>
<comment type="caution">
    <text evidence="1">The sequence shown here is derived from an EMBL/GenBank/DDBJ whole genome shotgun (WGS) entry which is preliminary data.</text>
</comment>
<keyword evidence="2" id="KW-1185">Reference proteome</keyword>
<evidence type="ECO:0000313" key="2">
    <source>
        <dbReference type="Proteomes" id="UP001187343"/>
    </source>
</evidence>
<gene>
    <name evidence="1" type="ORF">Q8A67_018063</name>
</gene>
<sequence>MLLNVTLLQILKVSQKRESSEINWIHFCRKGTAVYHAGVSLSTDCHRSGRFTRHAAVITSSGCSRGLIFRRDALHLWCTLNYTLHRRGTLHAVAATDLKKDRARRNGFQTRSFFFSSNRLWNTHQPLV</sequence>
<evidence type="ECO:0000313" key="1">
    <source>
        <dbReference type="EMBL" id="KAK2880795.1"/>
    </source>
</evidence>
<dbReference type="AlphaFoldDB" id="A0AA88PC04"/>
<reference evidence="1" key="1">
    <citation type="submission" date="2023-08" db="EMBL/GenBank/DDBJ databases">
        <title>Chromosome-level Genome Assembly of mud carp (Cirrhinus molitorella).</title>
        <authorList>
            <person name="Liu H."/>
        </authorList>
    </citation>
    <scope>NUCLEOTIDE SEQUENCE</scope>
    <source>
        <strain evidence="1">Prfri</strain>
        <tissue evidence="1">Muscle</tissue>
    </source>
</reference>